<name>A0A507F0F2_9FUNG</name>
<feature type="transmembrane region" description="Helical" evidence="2">
    <location>
        <begin position="71"/>
        <end position="92"/>
    </location>
</feature>
<feature type="compositionally biased region" description="Polar residues" evidence="1">
    <location>
        <begin position="17"/>
        <end position="30"/>
    </location>
</feature>
<feature type="region of interest" description="Disordered" evidence="1">
    <location>
        <begin position="333"/>
        <end position="363"/>
    </location>
</feature>
<proteinExistence type="predicted"/>
<keyword evidence="2" id="KW-0472">Membrane</keyword>
<comment type="caution">
    <text evidence="4">The sequence shown here is derived from an EMBL/GenBank/DDBJ whole genome shotgun (WGS) entry which is preliminary data.</text>
</comment>
<feature type="domain" description="Pyrroloquinoline quinone-dependent pyranose dehydrogenase beta-propeller" evidence="3">
    <location>
        <begin position="321"/>
        <end position="621"/>
    </location>
</feature>
<protein>
    <recommendedName>
        <fullName evidence="3">Pyrroloquinoline quinone-dependent pyranose dehydrogenase beta-propeller domain-containing protein</fullName>
    </recommendedName>
</protein>
<dbReference type="InterPro" id="IPR011041">
    <property type="entry name" value="Quinoprot_gluc/sorb_DH_b-prop"/>
</dbReference>
<dbReference type="OrthoDB" id="507128at2759"/>
<gene>
    <name evidence="4" type="ORF">CcCBS67573_g06989</name>
</gene>
<keyword evidence="2" id="KW-0812">Transmembrane</keyword>
<evidence type="ECO:0000256" key="1">
    <source>
        <dbReference type="SAM" id="MobiDB-lite"/>
    </source>
</evidence>
<feature type="region of interest" description="Disordered" evidence="1">
    <location>
        <begin position="1"/>
        <end position="64"/>
    </location>
</feature>
<evidence type="ECO:0000256" key="2">
    <source>
        <dbReference type="SAM" id="Phobius"/>
    </source>
</evidence>
<sequence>MERRESEMDPLLPPAQAASTAPSVRASSRQPVLRRISRRNSAVSPVRTRAPNVERMPRRKRSLKPGARGDSWLPLFALTLVLIFSCALYVTVNHHASPISDRVTPAPGVRVSLLTRGLNGARSVVYCHCSTSSPHEAYRSSSNNTPIPIMAPPSSDSKSHLLVLARHLRMIIKVDAAGNRTPVLDWTGLGLNHAMVLARDPQNKQDMYLIASSADAVYAWRYNCSADYKSAKLDVDMHQVLISNINGASGGKHGHKTRSLEFDSETGHLYVSIGSVSNVDADSSAAQIRRFNIFAKSYSQRQKLTKKSPRSKIKLSRAPWSLVIPDDNQIRLGIKNGDANEDDEDAETDDEEDEFNGPELPVPEGGFDFVKDGELWADGIRNSVAQTWDARGRLWEANHGPEDLLRSDFGVHQSGHEGHGAQPLRTLEALSDDNPAEEINLLANAKTFYGYPFCFTAGNVTESFEIDPLRGSQWAWQANQQYKDSWCKNVSNNQPPAAHLPAQSSPISMTFLKKEDGCGKMKGVSFPCDLVGNLIVALHGSRNRDVPTGYSVVMIPFENGLPQRSKSGQLNSIITLAHASGVEKYCRGVNGAVNCFKPTGVTVFKERGTIFVVSDVTGELVELSFDSNYNIPRE</sequence>
<evidence type="ECO:0000259" key="3">
    <source>
        <dbReference type="Pfam" id="PF22807"/>
    </source>
</evidence>
<reference evidence="4 5" key="1">
    <citation type="journal article" date="2019" name="Sci. Rep.">
        <title>Comparative genomics of chytrid fungi reveal insights into the obligate biotrophic and pathogenic lifestyle of Synchytrium endobioticum.</title>
        <authorList>
            <person name="van de Vossenberg B.T.L.H."/>
            <person name="Warris S."/>
            <person name="Nguyen H.D.T."/>
            <person name="van Gent-Pelzer M.P.E."/>
            <person name="Joly D.L."/>
            <person name="van de Geest H.C."/>
            <person name="Bonants P.J.M."/>
            <person name="Smith D.S."/>
            <person name="Levesque C.A."/>
            <person name="van der Lee T.A.J."/>
        </authorList>
    </citation>
    <scope>NUCLEOTIDE SEQUENCE [LARGE SCALE GENOMIC DNA]</scope>
    <source>
        <strain evidence="4 5">CBS 675.73</strain>
    </source>
</reference>
<dbReference type="SUPFAM" id="SSF50952">
    <property type="entry name" value="Soluble quinoprotein glucose dehydrogenase"/>
    <property type="match status" value="1"/>
</dbReference>
<keyword evidence="2" id="KW-1133">Transmembrane helix</keyword>
<dbReference type="STRING" id="246404.A0A507F0F2"/>
<keyword evidence="5" id="KW-1185">Reference proteome</keyword>
<dbReference type="Pfam" id="PF22807">
    <property type="entry name" value="TrAA12"/>
    <property type="match status" value="2"/>
</dbReference>
<accession>A0A507F0F2</accession>
<organism evidence="4 5">
    <name type="scientific">Chytriomyces confervae</name>
    <dbReference type="NCBI Taxonomy" id="246404"/>
    <lineage>
        <taxon>Eukaryota</taxon>
        <taxon>Fungi</taxon>
        <taxon>Fungi incertae sedis</taxon>
        <taxon>Chytridiomycota</taxon>
        <taxon>Chytridiomycota incertae sedis</taxon>
        <taxon>Chytridiomycetes</taxon>
        <taxon>Chytridiales</taxon>
        <taxon>Chytriomycetaceae</taxon>
        <taxon>Chytriomyces</taxon>
    </lineage>
</organism>
<dbReference type="Gene3D" id="2.120.10.30">
    <property type="entry name" value="TolB, C-terminal domain"/>
    <property type="match status" value="1"/>
</dbReference>
<dbReference type="InterPro" id="IPR054539">
    <property type="entry name" value="Beta-prop_PDH"/>
</dbReference>
<dbReference type="InterPro" id="IPR011042">
    <property type="entry name" value="6-blade_b-propeller_TolB-like"/>
</dbReference>
<dbReference type="EMBL" id="QEAP01000331">
    <property type="protein sequence ID" value="TPX68976.1"/>
    <property type="molecule type" value="Genomic_DNA"/>
</dbReference>
<dbReference type="Proteomes" id="UP000320333">
    <property type="component" value="Unassembled WGS sequence"/>
</dbReference>
<dbReference type="AlphaFoldDB" id="A0A507F0F2"/>
<evidence type="ECO:0000313" key="5">
    <source>
        <dbReference type="Proteomes" id="UP000320333"/>
    </source>
</evidence>
<feature type="domain" description="Pyrroloquinoline quinone-dependent pyranose dehydrogenase beta-propeller" evidence="3">
    <location>
        <begin position="156"/>
        <end position="297"/>
    </location>
</feature>
<feature type="compositionally biased region" description="Acidic residues" evidence="1">
    <location>
        <begin position="339"/>
        <end position="356"/>
    </location>
</feature>
<evidence type="ECO:0000313" key="4">
    <source>
        <dbReference type="EMBL" id="TPX68976.1"/>
    </source>
</evidence>